<proteinExistence type="inferred from homology"/>
<dbReference type="EMBL" id="UOFO01000109">
    <property type="protein sequence ID" value="VAW87003.1"/>
    <property type="molecule type" value="Genomic_DNA"/>
</dbReference>
<evidence type="ECO:0000256" key="1">
    <source>
        <dbReference type="ARBA" id="ARBA00005113"/>
    </source>
</evidence>
<dbReference type="InterPro" id="IPR001106">
    <property type="entry name" value="Aromatic_Lyase"/>
</dbReference>
<dbReference type="FunFam" id="1.20.200.10:FF:000003">
    <property type="entry name" value="Histidine ammonia-lyase"/>
    <property type="match status" value="1"/>
</dbReference>
<dbReference type="GO" id="GO:0019556">
    <property type="term" value="P:L-histidine catabolic process to glutamate and formamide"/>
    <property type="evidence" value="ECO:0007669"/>
    <property type="project" value="UniProtKB-UniPathway"/>
</dbReference>
<dbReference type="Gene3D" id="1.10.275.10">
    <property type="entry name" value="Fumarase/aspartase (N-terminal domain)"/>
    <property type="match status" value="1"/>
</dbReference>
<comment type="pathway">
    <text evidence="1">Amino-acid degradation; L-histidine degradation into L-glutamate; N-formimidoyl-L-glutamate from L-histidine: step 1/3.</text>
</comment>
<dbReference type="UniPathway" id="UPA00379">
    <property type="reaction ID" value="UER00549"/>
</dbReference>
<dbReference type="InterPro" id="IPR024083">
    <property type="entry name" value="Fumarase/histidase_N"/>
</dbReference>
<dbReference type="InterPro" id="IPR022313">
    <property type="entry name" value="Phe/His_NH3-lyase_AS"/>
</dbReference>
<accession>A0A3B0ZFM4</accession>
<evidence type="ECO:0000256" key="3">
    <source>
        <dbReference type="ARBA" id="ARBA00022808"/>
    </source>
</evidence>
<dbReference type="NCBIfam" id="TIGR01225">
    <property type="entry name" value="hutH"/>
    <property type="match status" value="1"/>
</dbReference>
<dbReference type="HAMAP" id="MF_00229">
    <property type="entry name" value="His_ammonia_lyase"/>
    <property type="match status" value="1"/>
</dbReference>
<protein>
    <recommendedName>
        <fullName evidence="2">histidine ammonia-lyase</fullName>
        <ecNumber evidence="2">4.3.1.3</ecNumber>
    </recommendedName>
</protein>
<gene>
    <name evidence="6" type="ORF">MNBD_GAMMA16-577</name>
</gene>
<dbReference type="CDD" id="cd00332">
    <property type="entry name" value="PAL-HAL"/>
    <property type="match status" value="1"/>
</dbReference>
<dbReference type="Pfam" id="PF00221">
    <property type="entry name" value="Lyase_aromatic"/>
    <property type="match status" value="1"/>
</dbReference>
<evidence type="ECO:0000256" key="5">
    <source>
        <dbReference type="ARBA" id="ARBA00049269"/>
    </source>
</evidence>
<comment type="catalytic activity">
    <reaction evidence="5">
        <text>L-histidine = trans-urocanate + NH4(+)</text>
        <dbReference type="Rhea" id="RHEA:21232"/>
        <dbReference type="ChEBI" id="CHEBI:17771"/>
        <dbReference type="ChEBI" id="CHEBI:28938"/>
        <dbReference type="ChEBI" id="CHEBI:57595"/>
        <dbReference type="EC" id="4.3.1.3"/>
    </reaction>
</comment>
<evidence type="ECO:0000256" key="2">
    <source>
        <dbReference type="ARBA" id="ARBA00012994"/>
    </source>
</evidence>
<dbReference type="FunFam" id="1.10.275.10:FF:000005">
    <property type="entry name" value="Histidine ammonia-lyase"/>
    <property type="match status" value="1"/>
</dbReference>
<sequence length="500" mass="54517">MIKLDGQSLTIEQLVQIARTHERVSLAAETFHVIRRSRALVEEKLAAQEVIYGVDTGFGELSTVSIPPEKAQGLQLNLIRSHAVGVGSLMPATVVRAMMVLRVNSLAQGYSGVRRKVLTILIKFLNHNILPVVHAKGSLGASGDLVPLAHMALALVGEGQVIYQGKRKSALTVLKKLNIKPLVLEVKEGLALINGTQFMTAIGVLAVYDAYNLVQHADYAAALSGDVLKSSLNHTDPLVHQLRPHAGQITSAVLIRRLMKNSEIWASHQSCEKVQDAYSIRCAPQVHGATRDLIDYVWGVLEIEMNSVTDNPLIFPEQNKILSAGNFHGQPIALSLDFLKIAVSELANISERRISRLVDHKLSECLPPFLTVESGLHSGFMVMQYTAAALVSENKVLSHPASVDSIPTSAGQEDHVSMGAIAALHLQTVIENTQHVLAIELLSGAQALDLHRPLKSSPALEHLYTAIRAEVPVLRKDRVMNKDIVKVIVLMQSEQLVNNF</sequence>
<keyword evidence="4 6" id="KW-0456">Lyase</keyword>
<dbReference type="InterPro" id="IPR008948">
    <property type="entry name" value="L-Aspartase-like"/>
</dbReference>
<dbReference type="GO" id="GO:0004397">
    <property type="term" value="F:histidine ammonia-lyase activity"/>
    <property type="evidence" value="ECO:0007669"/>
    <property type="project" value="UniProtKB-EC"/>
</dbReference>
<dbReference type="SUPFAM" id="SSF48557">
    <property type="entry name" value="L-aspartase-like"/>
    <property type="match status" value="1"/>
</dbReference>
<dbReference type="AlphaFoldDB" id="A0A3B0ZFM4"/>
<evidence type="ECO:0000256" key="4">
    <source>
        <dbReference type="ARBA" id="ARBA00023239"/>
    </source>
</evidence>
<dbReference type="PROSITE" id="PS00488">
    <property type="entry name" value="PAL_HISTIDASE"/>
    <property type="match status" value="1"/>
</dbReference>
<dbReference type="InterPro" id="IPR005921">
    <property type="entry name" value="HutH"/>
</dbReference>
<organism evidence="6">
    <name type="scientific">hydrothermal vent metagenome</name>
    <dbReference type="NCBI Taxonomy" id="652676"/>
    <lineage>
        <taxon>unclassified sequences</taxon>
        <taxon>metagenomes</taxon>
        <taxon>ecological metagenomes</taxon>
    </lineage>
</organism>
<dbReference type="EC" id="4.3.1.3" evidence="2"/>
<dbReference type="NCBIfam" id="NF006871">
    <property type="entry name" value="PRK09367.1"/>
    <property type="match status" value="1"/>
</dbReference>
<reference evidence="6" key="1">
    <citation type="submission" date="2018-06" db="EMBL/GenBank/DDBJ databases">
        <authorList>
            <person name="Zhirakovskaya E."/>
        </authorList>
    </citation>
    <scope>NUCLEOTIDE SEQUENCE</scope>
</reference>
<dbReference type="PANTHER" id="PTHR10362">
    <property type="entry name" value="HISTIDINE AMMONIA-LYASE"/>
    <property type="match status" value="1"/>
</dbReference>
<dbReference type="GO" id="GO:0005737">
    <property type="term" value="C:cytoplasm"/>
    <property type="evidence" value="ECO:0007669"/>
    <property type="project" value="InterPro"/>
</dbReference>
<keyword evidence="3" id="KW-0369">Histidine metabolism</keyword>
<dbReference type="Gene3D" id="1.20.200.10">
    <property type="entry name" value="Fumarase/aspartase (Central domain)"/>
    <property type="match status" value="1"/>
</dbReference>
<evidence type="ECO:0000313" key="6">
    <source>
        <dbReference type="EMBL" id="VAW87003.1"/>
    </source>
</evidence>
<dbReference type="GO" id="GO:0019557">
    <property type="term" value="P:L-histidine catabolic process to glutamate and formate"/>
    <property type="evidence" value="ECO:0007669"/>
    <property type="project" value="UniProtKB-UniPathway"/>
</dbReference>
<name>A0A3B0ZFM4_9ZZZZ</name>